<feature type="region of interest" description="Disordered" evidence="1">
    <location>
        <begin position="447"/>
        <end position="483"/>
    </location>
</feature>
<reference evidence="3" key="1">
    <citation type="journal article" date="2014" name="Nat. Commun.">
        <title>The emerging biofuel crop Camelina sativa retains a highly undifferentiated hexaploid genome structure.</title>
        <authorList>
            <person name="Kagale S."/>
            <person name="Koh C."/>
            <person name="Nixon J."/>
            <person name="Bollina V."/>
            <person name="Clarke W.E."/>
            <person name="Tuteja R."/>
            <person name="Spillane C."/>
            <person name="Robinson S.J."/>
            <person name="Links M.G."/>
            <person name="Clarke C."/>
            <person name="Higgins E.E."/>
            <person name="Huebert T."/>
            <person name="Sharpe A.G."/>
            <person name="Parkin I.A."/>
        </authorList>
    </citation>
    <scope>NUCLEOTIDE SEQUENCE [LARGE SCALE GENOMIC DNA]</scope>
    <source>
        <strain evidence="3">cv. DH55</strain>
    </source>
</reference>
<dbReference type="SMART" id="SM00213">
    <property type="entry name" value="UBQ"/>
    <property type="match status" value="1"/>
</dbReference>
<dbReference type="Proteomes" id="UP000694864">
    <property type="component" value="Chromosome 8"/>
</dbReference>
<evidence type="ECO:0000313" key="3">
    <source>
        <dbReference type="Proteomes" id="UP000694864"/>
    </source>
</evidence>
<dbReference type="SUPFAM" id="SSF54236">
    <property type="entry name" value="Ubiquitin-like"/>
    <property type="match status" value="1"/>
</dbReference>
<feature type="region of interest" description="Disordered" evidence="1">
    <location>
        <begin position="560"/>
        <end position="613"/>
    </location>
</feature>
<dbReference type="RefSeq" id="XP_019083947.1">
    <property type="nucleotide sequence ID" value="XM_019228402.1"/>
</dbReference>
<proteinExistence type="predicted"/>
<feature type="region of interest" description="Disordered" evidence="1">
    <location>
        <begin position="163"/>
        <end position="214"/>
    </location>
</feature>
<evidence type="ECO:0000313" key="4">
    <source>
        <dbReference type="RefSeq" id="XP_019083947.1"/>
    </source>
</evidence>
<dbReference type="PRINTS" id="PR00348">
    <property type="entry name" value="UBIQUITIN"/>
</dbReference>
<evidence type="ECO:0000259" key="2">
    <source>
        <dbReference type="PROSITE" id="PS50053"/>
    </source>
</evidence>
<evidence type="ECO:0000256" key="1">
    <source>
        <dbReference type="SAM" id="MobiDB-lite"/>
    </source>
</evidence>
<dbReference type="PROSITE" id="PS50053">
    <property type="entry name" value="UBIQUITIN_2"/>
    <property type="match status" value="1"/>
</dbReference>
<feature type="compositionally biased region" description="Polar residues" evidence="1">
    <location>
        <begin position="505"/>
        <end position="522"/>
    </location>
</feature>
<dbReference type="Pfam" id="PF00240">
    <property type="entry name" value="ubiquitin"/>
    <property type="match status" value="1"/>
</dbReference>
<reference evidence="4" key="2">
    <citation type="submission" date="2025-08" db="UniProtKB">
        <authorList>
            <consortium name="RefSeq"/>
        </authorList>
    </citation>
    <scope>IDENTIFICATION</scope>
    <source>
        <tissue evidence="4">Leaf</tissue>
    </source>
</reference>
<feature type="compositionally biased region" description="Polar residues" evidence="1">
    <location>
        <begin position="238"/>
        <end position="262"/>
    </location>
</feature>
<organism evidence="3 4">
    <name type="scientific">Camelina sativa</name>
    <name type="common">False flax</name>
    <name type="synonym">Myagrum sativum</name>
    <dbReference type="NCBI Taxonomy" id="90675"/>
    <lineage>
        <taxon>Eukaryota</taxon>
        <taxon>Viridiplantae</taxon>
        <taxon>Streptophyta</taxon>
        <taxon>Embryophyta</taxon>
        <taxon>Tracheophyta</taxon>
        <taxon>Spermatophyta</taxon>
        <taxon>Magnoliopsida</taxon>
        <taxon>eudicotyledons</taxon>
        <taxon>Gunneridae</taxon>
        <taxon>Pentapetalae</taxon>
        <taxon>rosids</taxon>
        <taxon>malvids</taxon>
        <taxon>Brassicales</taxon>
        <taxon>Brassicaceae</taxon>
        <taxon>Camelineae</taxon>
        <taxon>Camelina</taxon>
    </lineage>
</organism>
<feature type="region of interest" description="Disordered" evidence="1">
    <location>
        <begin position="497"/>
        <end position="528"/>
    </location>
</feature>
<protein>
    <submittedName>
        <fullName evidence="4">Large proline-rich protein bag6-B-like isoform X1</fullName>
    </submittedName>
</protein>
<feature type="compositionally biased region" description="Low complexity" evidence="1">
    <location>
        <begin position="179"/>
        <end position="194"/>
    </location>
</feature>
<gene>
    <name evidence="4" type="primary">LOC104706850</name>
</gene>
<keyword evidence="3" id="KW-1185">Reference proteome</keyword>
<dbReference type="PANTHER" id="PTHR15204">
    <property type="entry name" value="LARGE PROLINE-RICH PROTEIN BAG6"/>
    <property type="match status" value="1"/>
</dbReference>
<dbReference type="InterPro" id="IPR019956">
    <property type="entry name" value="Ubiquitin_dom"/>
</dbReference>
<dbReference type="Gene3D" id="3.10.20.90">
    <property type="entry name" value="Phosphatidylinositol 3-kinase Catalytic Subunit, Chain A, domain 1"/>
    <property type="match status" value="1"/>
</dbReference>
<feature type="compositionally biased region" description="Polar residues" evidence="1">
    <location>
        <begin position="200"/>
        <end position="214"/>
    </location>
</feature>
<dbReference type="GeneID" id="104706850"/>
<feature type="region of interest" description="Disordered" evidence="1">
    <location>
        <begin position="96"/>
        <end position="120"/>
    </location>
</feature>
<dbReference type="InterPro" id="IPR029071">
    <property type="entry name" value="Ubiquitin-like_domsf"/>
</dbReference>
<dbReference type="CDD" id="cd17039">
    <property type="entry name" value="Ubl_ubiquitin_like"/>
    <property type="match status" value="1"/>
</dbReference>
<name>A0ABM1QB09_CAMSA</name>
<feature type="domain" description="Ubiquitin-like" evidence="2">
    <location>
        <begin position="21"/>
        <end position="96"/>
    </location>
</feature>
<feature type="compositionally biased region" description="Gly residues" evidence="1">
    <location>
        <begin position="470"/>
        <end position="479"/>
    </location>
</feature>
<feature type="compositionally biased region" description="Polar residues" evidence="1">
    <location>
        <begin position="560"/>
        <end position="582"/>
    </location>
</feature>
<feature type="region of interest" description="Disordered" evidence="1">
    <location>
        <begin position="238"/>
        <end position="267"/>
    </location>
</feature>
<dbReference type="InterPro" id="IPR000626">
    <property type="entry name" value="Ubiquitin-like_dom"/>
</dbReference>
<dbReference type="PANTHER" id="PTHR15204:SF0">
    <property type="entry name" value="LARGE PROLINE-RICH PROTEIN BAG6"/>
    <property type="match status" value="1"/>
</dbReference>
<accession>A0ABM1QB09</accession>
<sequence length="613" mass="64582">MGHNGKDEIMVEASQCAGAMVEIKIKTLDSQTYTLRVDKCVPVPALKEQVASITGVVTEQQRLICRGKVMKDDQLLSAYHVEDGHTLHLVVRQPVPPLSESSTSNAAADPALSAGDSQGSQRSRVVVGSFNIAEQADGGVYSDLGQIVSAVLGSLGISNPEGGIEGIDSMGPLHERLSRSSGPSSTRESSGGRSAAPNAADQTSTPLTSSQLPAIPDSLTTLSEYLNHLRHEFAANGSNANNLQDSENSMGNAQDSASTTGESRIPRPSHLAEVLQSTRQLLIGEVADCLSNLSTQLVDHVNVTDPSSRRLCQSNMVQSGSLLENLGISLLELGRATMMLRLGQTPDDAVVNAGPAVFISPTRRNPLTSTRQGTSIGGLQAGTAHSNPFAGQSLASTPRNIEIRIRTGSWVAASGTNQREESTTQQTPVIPVVARYQQVSLGERSFTGLDGVHQPVTESSRQPQSAGTPGREGGSGSPPGGRRLAELRDRINQFLRPSSRREHQAGSSESQAAANPSSTAATEPSEAVANAQVEPVTTDEGNFISSVLQQIMPFISQNVASSSSGEAVTGRGSNNSRQASSREVQEEEGAERGDSSRRPGAPSPPESKRQRRE</sequence>